<dbReference type="EMBL" id="OU503053">
    <property type="protein sequence ID" value="CAI9782055.1"/>
    <property type="molecule type" value="Genomic_DNA"/>
</dbReference>
<proteinExistence type="inferred from homology"/>
<name>A0AAD2AB82_9LAMI</name>
<evidence type="ECO:0000256" key="3">
    <source>
        <dbReference type="ARBA" id="ARBA00022729"/>
    </source>
</evidence>
<organism evidence="9 10">
    <name type="scientific">Fraxinus pennsylvanica</name>
    <dbReference type="NCBI Taxonomy" id="56036"/>
    <lineage>
        <taxon>Eukaryota</taxon>
        <taxon>Viridiplantae</taxon>
        <taxon>Streptophyta</taxon>
        <taxon>Embryophyta</taxon>
        <taxon>Tracheophyta</taxon>
        <taxon>Spermatophyta</taxon>
        <taxon>Magnoliopsida</taxon>
        <taxon>eudicotyledons</taxon>
        <taxon>Gunneridae</taxon>
        <taxon>Pentapetalae</taxon>
        <taxon>asterids</taxon>
        <taxon>lamiids</taxon>
        <taxon>Lamiales</taxon>
        <taxon>Oleaceae</taxon>
        <taxon>Oleeae</taxon>
        <taxon>Fraxinus</taxon>
    </lineage>
</organism>
<keyword evidence="6" id="KW-1015">Disulfide bond</keyword>
<comment type="similarity">
    <text evidence="1">Belongs to the peptidase C1 family.</text>
</comment>
<dbReference type="InterPro" id="IPR000668">
    <property type="entry name" value="Peptidase_C1A_C"/>
</dbReference>
<dbReference type="PROSITE" id="PS00640">
    <property type="entry name" value="THIOL_PROTEASE_ASN"/>
    <property type="match status" value="1"/>
</dbReference>
<dbReference type="Pfam" id="PF00112">
    <property type="entry name" value="Peptidase_C1"/>
    <property type="match status" value="1"/>
</dbReference>
<evidence type="ECO:0000256" key="2">
    <source>
        <dbReference type="ARBA" id="ARBA00022670"/>
    </source>
</evidence>
<dbReference type="CDD" id="cd02248">
    <property type="entry name" value="Peptidase_C1A"/>
    <property type="match status" value="1"/>
</dbReference>
<sequence>MSIQHEQWMAQRKRTYKSNEEKLKRFKVFKDNVEFIEKFNKAGKNKYELGVNEFADLTNEEFLAKYTGLSIPSSKRSSSTSFMYKNVNAVPPNLDWRDRRAVTPVEKQGGCGSCWAFSAVAALEGINKIKTGNLVSLSKQQILDCINTTDNCQGGWMENAFDFVSRNQGLESDADYPYQATNGTCRANKPSSLGARITGHQFVPSNNETALLMAVANQPVSVGLDPSGFQFYKGGIYTGKCGTKLTHAVTAVGYGTSEDGTKYWIFKNSWGPKFGEKGYIRLQRDIAAREGMCGIAKHATYPTAA</sequence>
<dbReference type="InterPro" id="IPR025660">
    <property type="entry name" value="Pept_his_AS"/>
</dbReference>
<evidence type="ECO:0000256" key="5">
    <source>
        <dbReference type="ARBA" id="ARBA00022807"/>
    </source>
</evidence>
<dbReference type="Pfam" id="PF08246">
    <property type="entry name" value="Inhibitor_I29"/>
    <property type="match status" value="1"/>
</dbReference>
<evidence type="ECO:0000313" key="10">
    <source>
        <dbReference type="Proteomes" id="UP000834106"/>
    </source>
</evidence>
<dbReference type="SUPFAM" id="SSF54001">
    <property type="entry name" value="Cysteine proteinases"/>
    <property type="match status" value="1"/>
</dbReference>
<dbReference type="InterPro" id="IPR013201">
    <property type="entry name" value="Prot_inhib_I29"/>
</dbReference>
<dbReference type="InterPro" id="IPR038765">
    <property type="entry name" value="Papain-like_cys_pep_sf"/>
</dbReference>
<evidence type="ECO:0000256" key="4">
    <source>
        <dbReference type="ARBA" id="ARBA00022801"/>
    </source>
</evidence>
<keyword evidence="4" id="KW-0378">Hydrolase</keyword>
<evidence type="ECO:0000256" key="1">
    <source>
        <dbReference type="ARBA" id="ARBA00008455"/>
    </source>
</evidence>
<protein>
    <submittedName>
        <fullName evidence="9">Uncharacterized protein</fullName>
    </submittedName>
</protein>
<keyword evidence="3" id="KW-0732">Signal</keyword>
<gene>
    <name evidence="9" type="ORF">FPE_LOCUS29485</name>
</gene>
<keyword evidence="5" id="KW-0788">Thiol protease</keyword>
<evidence type="ECO:0000259" key="7">
    <source>
        <dbReference type="SMART" id="SM00645"/>
    </source>
</evidence>
<dbReference type="InterPro" id="IPR039417">
    <property type="entry name" value="Peptidase_C1A_papain-like"/>
</dbReference>
<dbReference type="InterPro" id="IPR025661">
    <property type="entry name" value="Pept_asp_AS"/>
</dbReference>
<feature type="domain" description="Cathepsin propeptide inhibitor" evidence="8">
    <location>
        <begin position="5"/>
        <end position="62"/>
    </location>
</feature>
<dbReference type="GO" id="GO:0006508">
    <property type="term" value="P:proteolysis"/>
    <property type="evidence" value="ECO:0007669"/>
    <property type="project" value="UniProtKB-KW"/>
</dbReference>
<dbReference type="PANTHER" id="PTHR12411">
    <property type="entry name" value="CYSTEINE PROTEASE FAMILY C1-RELATED"/>
    <property type="match status" value="1"/>
</dbReference>
<dbReference type="PROSITE" id="PS00139">
    <property type="entry name" value="THIOL_PROTEASE_CYS"/>
    <property type="match status" value="1"/>
</dbReference>
<dbReference type="Proteomes" id="UP000834106">
    <property type="component" value="Chromosome 18"/>
</dbReference>
<dbReference type="Gene3D" id="3.90.70.10">
    <property type="entry name" value="Cysteine proteinases"/>
    <property type="match status" value="1"/>
</dbReference>
<evidence type="ECO:0000313" key="9">
    <source>
        <dbReference type="EMBL" id="CAI9782055.1"/>
    </source>
</evidence>
<keyword evidence="10" id="KW-1185">Reference proteome</keyword>
<dbReference type="InterPro" id="IPR013128">
    <property type="entry name" value="Peptidase_C1A"/>
</dbReference>
<feature type="domain" description="Peptidase C1A papain C-terminal" evidence="7">
    <location>
        <begin position="90"/>
        <end position="303"/>
    </location>
</feature>
<dbReference type="PROSITE" id="PS00639">
    <property type="entry name" value="THIOL_PROTEASE_HIS"/>
    <property type="match status" value="1"/>
</dbReference>
<dbReference type="SMART" id="SM00848">
    <property type="entry name" value="Inhibitor_I29"/>
    <property type="match status" value="1"/>
</dbReference>
<evidence type="ECO:0000259" key="8">
    <source>
        <dbReference type="SMART" id="SM00848"/>
    </source>
</evidence>
<accession>A0AAD2AB82</accession>
<keyword evidence="2" id="KW-0645">Protease</keyword>
<dbReference type="FunFam" id="3.90.70.10:FF:000023">
    <property type="entry name" value="Senescence-specific cysteine protease SAG39"/>
    <property type="match status" value="1"/>
</dbReference>
<dbReference type="InterPro" id="IPR000169">
    <property type="entry name" value="Pept_cys_AS"/>
</dbReference>
<dbReference type="SMART" id="SM00645">
    <property type="entry name" value="Pept_C1"/>
    <property type="match status" value="1"/>
</dbReference>
<dbReference type="AlphaFoldDB" id="A0AAD2AB82"/>
<dbReference type="GO" id="GO:0008234">
    <property type="term" value="F:cysteine-type peptidase activity"/>
    <property type="evidence" value="ECO:0007669"/>
    <property type="project" value="UniProtKB-KW"/>
</dbReference>
<reference evidence="9" key="1">
    <citation type="submission" date="2023-05" db="EMBL/GenBank/DDBJ databases">
        <authorList>
            <person name="Huff M."/>
        </authorList>
    </citation>
    <scope>NUCLEOTIDE SEQUENCE</scope>
</reference>
<evidence type="ECO:0000256" key="6">
    <source>
        <dbReference type="ARBA" id="ARBA00023157"/>
    </source>
</evidence>
<dbReference type="PRINTS" id="PR00705">
    <property type="entry name" value="PAPAIN"/>
</dbReference>